<dbReference type="EMBL" id="JAUZVY010000003">
    <property type="protein sequence ID" value="MDP4529374.1"/>
    <property type="molecule type" value="Genomic_DNA"/>
</dbReference>
<feature type="binding site" evidence="10">
    <location>
        <begin position="95"/>
        <end position="105"/>
    </location>
    <ligand>
        <name>ATP</name>
        <dbReference type="ChEBI" id="CHEBI:30616"/>
    </ligand>
</feature>
<feature type="domain" description="GHMP kinase C-terminal" evidence="12">
    <location>
        <begin position="195"/>
        <end position="261"/>
    </location>
</feature>
<dbReference type="RefSeq" id="WP_305945450.1">
    <property type="nucleotide sequence ID" value="NZ_JAUZVY010000003.1"/>
</dbReference>
<proteinExistence type="inferred from homology"/>
<evidence type="ECO:0000256" key="6">
    <source>
        <dbReference type="ARBA" id="ARBA00022777"/>
    </source>
</evidence>
<feature type="active site" evidence="10">
    <location>
        <position position="12"/>
    </location>
</feature>
<dbReference type="Proteomes" id="UP001236258">
    <property type="component" value="Unassembled WGS sequence"/>
</dbReference>
<dbReference type="Gene3D" id="3.30.70.890">
    <property type="entry name" value="GHMP kinase, C-terminal domain"/>
    <property type="match status" value="1"/>
</dbReference>
<evidence type="ECO:0000313" key="14">
    <source>
        <dbReference type="Proteomes" id="UP001236258"/>
    </source>
</evidence>
<evidence type="ECO:0000256" key="2">
    <source>
        <dbReference type="ARBA" id="ARBA00012052"/>
    </source>
</evidence>
<protein>
    <recommendedName>
        <fullName evidence="3 10">4-diphosphocytidyl-2-C-methyl-D-erythritol kinase</fullName>
        <shortName evidence="10">CMK</shortName>
        <ecNumber evidence="2 10">2.7.1.148</ecNumber>
    </recommendedName>
    <alternativeName>
        <fullName evidence="9 10">4-(cytidine-5'-diphospho)-2-C-methyl-D-erythritol kinase</fullName>
    </alternativeName>
</protein>
<evidence type="ECO:0000256" key="9">
    <source>
        <dbReference type="ARBA" id="ARBA00032554"/>
    </source>
</evidence>
<evidence type="ECO:0000259" key="12">
    <source>
        <dbReference type="Pfam" id="PF08544"/>
    </source>
</evidence>
<comment type="function">
    <text evidence="10">Catalyzes the phosphorylation of the position 2 hydroxy group of 4-diphosphocytidyl-2C-methyl-D-erythritol.</text>
</comment>
<dbReference type="InterPro" id="IPR014721">
    <property type="entry name" value="Ribsml_uS5_D2-typ_fold_subgr"/>
</dbReference>
<dbReference type="InterPro" id="IPR004424">
    <property type="entry name" value="IspE"/>
</dbReference>
<evidence type="ECO:0000256" key="7">
    <source>
        <dbReference type="ARBA" id="ARBA00022840"/>
    </source>
</evidence>
<evidence type="ECO:0000256" key="1">
    <source>
        <dbReference type="ARBA" id="ARBA00009684"/>
    </source>
</evidence>
<feature type="domain" description="GHMP kinase N-terminal" evidence="11">
    <location>
        <begin position="67"/>
        <end position="144"/>
    </location>
</feature>
<comment type="catalytic activity">
    <reaction evidence="10">
        <text>4-CDP-2-C-methyl-D-erythritol + ATP = 4-CDP-2-C-methyl-D-erythritol 2-phosphate + ADP + H(+)</text>
        <dbReference type="Rhea" id="RHEA:18437"/>
        <dbReference type="ChEBI" id="CHEBI:15378"/>
        <dbReference type="ChEBI" id="CHEBI:30616"/>
        <dbReference type="ChEBI" id="CHEBI:57823"/>
        <dbReference type="ChEBI" id="CHEBI:57919"/>
        <dbReference type="ChEBI" id="CHEBI:456216"/>
        <dbReference type="EC" id="2.7.1.148"/>
    </reaction>
</comment>
<keyword evidence="5 10" id="KW-0547">Nucleotide-binding</keyword>
<keyword evidence="7 10" id="KW-0067">ATP-binding</keyword>
<evidence type="ECO:0000256" key="5">
    <source>
        <dbReference type="ARBA" id="ARBA00022741"/>
    </source>
</evidence>
<comment type="similarity">
    <text evidence="1 10">Belongs to the GHMP kinase family. IspE subfamily.</text>
</comment>
<comment type="pathway">
    <text evidence="10">Isoprenoid biosynthesis; isopentenyl diphosphate biosynthesis via DXP pathway; isopentenyl diphosphate from 1-deoxy-D-xylulose 5-phosphate: step 3/6.</text>
</comment>
<dbReference type="PIRSF" id="PIRSF010376">
    <property type="entry name" value="IspE"/>
    <property type="match status" value="1"/>
</dbReference>
<evidence type="ECO:0000256" key="3">
    <source>
        <dbReference type="ARBA" id="ARBA00017473"/>
    </source>
</evidence>
<dbReference type="InterPro" id="IPR020568">
    <property type="entry name" value="Ribosomal_Su5_D2-typ_SF"/>
</dbReference>
<keyword evidence="4 10" id="KW-0808">Transferase</keyword>
<name>A0ABT9GR54_9GAMM</name>
<dbReference type="NCBIfam" id="NF011202">
    <property type="entry name" value="PRK14608.1"/>
    <property type="match status" value="1"/>
</dbReference>
<dbReference type="Pfam" id="PF00288">
    <property type="entry name" value="GHMP_kinases_N"/>
    <property type="match status" value="1"/>
</dbReference>
<comment type="caution">
    <text evidence="13">The sequence shown here is derived from an EMBL/GenBank/DDBJ whole genome shotgun (WGS) entry which is preliminary data.</text>
</comment>
<evidence type="ECO:0000256" key="4">
    <source>
        <dbReference type="ARBA" id="ARBA00022679"/>
    </source>
</evidence>
<dbReference type="SUPFAM" id="SSF54211">
    <property type="entry name" value="Ribosomal protein S5 domain 2-like"/>
    <property type="match status" value="1"/>
</dbReference>
<keyword evidence="6 10" id="KW-0418">Kinase</keyword>
<dbReference type="Gene3D" id="3.30.230.10">
    <property type="match status" value="1"/>
</dbReference>
<dbReference type="NCBIfam" id="TIGR00154">
    <property type="entry name" value="ispE"/>
    <property type="match status" value="1"/>
</dbReference>
<keyword evidence="8 10" id="KW-0414">Isoprene biosynthesis</keyword>
<evidence type="ECO:0000256" key="10">
    <source>
        <dbReference type="HAMAP-Rule" id="MF_00061"/>
    </source>
</evidence>
<keyword evidence="14" id="KW-1185">Reference proteome</keyword>
<gene>
    <name evidence="10 13" type="primary">ispE</name>
    <name evidence="13" type="ORF">Q3O59_10085</name>
</gene>
<dbReference type="PANTHER" id="PTHR43527">
    <property type="entry name" value="4-DIPHOSPHOCYTIDYL-2-C-METHYL-D-ERYTHRITOL KINASE, CHLOROPLASTIC"/>
    <property type="match status" value="1"/>
</dbReference>
<dbReference type="GO" id="GO:0050515">
    <property type="term" value="F:4-(cytidine 5'-diphospho)-2-C-methyl-D-erythritol kinase activity"/>
    <property type="evidence" value="ECO:0007669"/>
    <property type="project" value="UniProtKB-EC"/>
</dbReference>
<dbReference type="InterPro" id="IPR036554">
    <property type="entry name" value="GHMP_kinase_C_sf"/>
</dbReference>
<dbReference type="EC" id="2.7.1.148" evidence="2 10"/>
<dbReference type="HAMAP" id="MF_00061">
    <property type="entry name" value="IspE"/>
    <property type="match status" value="1"/>
</dbReference>
<organism evidence="13 14">
    <name type="scientific">Alkalimonas delamerensis</name>
    <dbReference type="NCBI Taxonomy" id="265981"/>
    <lineage>
        <taxon>Bacteria</taxon>
        <taxon>Pseudomonadati</taxon>
        <taxon>Pseudomonadota</taxon>
        <taxon>Gammaproteobacteria</taxon>
        <taxon>Alkalimonas</taxon>
    </lineage>
</organism>
<evidence type="ECO:0000313" key="13">
    <source>
        <dbReference type="EMBL" id="MDP4529374.1"/>
    </source>
</evidence>
<feature type="active site" evidence="10">
    <location>
        <position position="137"/>
    </location>
</feature>
<dbReference type="PANTHER" id="PTHR43527:SF2">
    <property type="entry name" value="4-DIPHOSPHOCYTIDYL-2-C-METHYL-D-ERYTHRITOL KINASE, CHLOROPLASTIC"/>
    <property type="match status" value="1"/>
</dbReference>
<accession>A0ABT9GR54</accession>
<evidence type="ECO:0000259" key="11">
    <source>
        <dbReference type="Pfam" id="PF00288"/>
    </source>
</evidence>
<evidence type="ECO:0000256" key="8">
    <source>
        <dbReference type="ARBA" id="ARBA00023229"/>
    </source>
</evidence>
<dbReference type="Pfam" id="PF08544">
    <property type="entry name" value="GHMP_kinases_C"/>
    <property type="match status" value="1"/>
</dbReference>
<reference evidence="13 14" key="1">
    <citation type="submission" date="2023-08" db="EMBL/GenBank/DDBJ databases">
        <authorList>
            <person name="Joshi A."/>
            <person name="Thite S."/>
        </authorList>
    </citation>
    <scope>NUCLEOTIDE SEQUENCE [LARGE SCALE GENOMIC DNA]</scope>
    <source>
        <strain evidence="13 14">1E1</strain>
    </source>
</reference>
<dbReference type="SUPFAM" id="SSF55060">
    <property type="entry name" value="GHMP Kinase, C-terminal domain"/>
    <property type="match status" value="1"/>
</dbReference>
<dbReference type="InterPro" id="IPR006204">
    <property type="entry name" value="GHMP_kinase_N_dom"/>
</dbReference>
<sequence length="282" mass="30511">MSRSLSLPAIAKLNLFLHITGQRADGYHELQSIFQLLDYGDTLHLSSHSSPELTLSCNQPALVNDDNLVLRAARLLQQHTGCRQGAQIQLDKVLPLGGGIGGGSSDAASTLLALNQLWQLGLSQDELAGLGLQLGADVPIFVRGRTAFAEGVGEKITPIELPSCWYLVVTPDCHISTKTIFQHADLPRNTPKVGLDQLMEIDWRNDCQALVCRLYPNVAITLQWLLEYAPSRMTGTGASVFAAFSDRLQAEAALRDMPAFCSGFIARGVSESPALTALTAFR</sequence>
<dbReference type="InterPro" id="IPR013750">
    <property type="entry name" value="GHMP_kinase_C_dom"/>
</dbReference>